<feature type="region of interest" description="Disordered" evidence="1">
    <location>
        <begin position="1"/>
        <end position="27"/>
    </location>
</feature>
<feature type="compositionally biased region" description="Basic and acidic residues" evidence="1">
    <location>
        <begin position="57"/>
        <end position="79"/>
    </location>
</feature>
<name>A0ABP0PQT1_9DINO</name>
<dbReference type="EMBL" id="CAXAMN010023437">
    <property type="protein sequence ID" value="CAK9077597.1"/>
    <property type="molecule type" value="Genomic_DNA"/>
</dbReference>
<proteinExistence type="predicted"/>
<dbReference type="Proteomes" id="UP001642484">
    <property type="component" value="Unassembled WGS sequence"/>
</dbReference>
<reference evidence="2 3" key="1">
    <citation type="submission" date="2024-02" db="EMBL/GenBank/DDBJ databases">
        <authorList>
            <person name="Chen Y."/>
            <person name="Shah S."/>
            <person name="Dougan E. K."/>
            <person name="Thang M."/>
            <person name="Chan C."/>
        </authorList>
    </citation>
    <scope>NUCLEOTIDE SEQUENCE [LARGE SCALE GENOMIC DNA]</scope>
</reference>
<accession>A0ABP0PQT1</accession>
<feature type="non-terminal residue" evidence="2">
    <location>
        <position position="1"/>
    </location>
</feature>
<organism evidence="2 3">
    <name type="scientific">Durusdinium trenchii</name>
    <dbReference type="NCBI Taxonomy" id="1381693"/>
    <lineage>
        <taxon>Eukaryota</taxon>
        <taxon>Sar</taxon>
        <taxon>Alveolata</taxon>
        <taxon>Dinophyceae</taxon>
        <taxon>Suessiales</taxon>
        <taxon>Symbiodiniaceae</taxon>
        <taxon>Durusdinium</taxon>
    </lineage>
</organism>
<keyword evidence="3" id="KW-1185">Reference proteome</keyword>
<evidence type="ECO:0000313" key="2">
    <source>
        <dbReference type="EMBL" id="CAK9077597.1"/>
    </source>
</evidence>
<evidence type="ECO:0000313" key="3">
    <source>
        <dbReference type="Proteomes" id="UP001642484"/>
    </source>
</evidence>
<feature type="compositionally biased region" description="Basic and acidic residues" evidence="1">
    <location>
        <begin position="1"/>
        <end position="19"/>
    </location>
</feature>
<evidence type="ECO:0000256" key="1">
    <source>
        <dbReference type="SAM" id="MobiDB-lite"/>
    </source>
</evidence>
<protein>
    <submittedName>
        <fullName evidence="2">Uncharacterized protein</fullName>
    </submittedName>
</protein>
<sequence>AEAKLQKERDQKQKEESAKRYAAAMAEEERRERVLAAERRRHEIFEAFVAKQRSKKTKTEERPRNEPHGFTPRSEEVRTQEGPGFLLSDRHKKALKRLEKQREGEVPKAVGSWWVIDLEVEKYLKREALQGFA</sequence>
<comment type="caution">
    <text evidence="2">The sequence shown here is derived from an EMBL/GenBank/DDBJ whole genome shotgun (WGS) entry which is preliminary data.</text>
</comment>
<feature type="region of interest" description="Disordered" evidence="1">
    <location>
        <begin position="49"/>
        <end position="83"/>
    </location>
</feature>
<gene>
    <name evidence="2" type="ORF">CCMP2556_LOCUS38249</name>
</gene>